<feature type="non-terminal residue" evidence="5">
    <location>
        <position position="1"/>
    </location>
</feature>
<dbReference type="Proteomes" id="UP000030748">
    <property type="component" value="Unassembled WGS sequence"/>
</dbReference>
<dbReference type="InterPro" id="IPR016461">
    <property type="entry name" value="COMT-like"/>
</dbReference>
<evidence type="ECO:0000259" key="4">
    <source>
        <dbReference type="Pfam" id="PF00891"/>
    </source>
</evidence>
<dbReference type="AlphaFoldDB" id="A0A022QRZ3"/>
<dbReference type="GO" id="GO:0008757">
    <property type="term" value="F:S-adenosylmethionine-dependent methyltransferase activity"/>
    <property type="evidence" value="ECO:0000318"/>
    <property type="project" value="GO_Central"/>
</dbReference>
<dbReference type="EMBL" id="KI630969">
    <property type="protein sequence ID" value="EYU31472.1"/>
    <property type="molecule type" value="Genomic_DNA"/>
</dbReference>
<evidence type="ECO:0000313" key="6">
    <source>
        <dbReference type="Proteomes" id="UP000030748"/>
    </source>
</evidence>
<keyword evidence="6" id="KW-1185">Reference proteome</keyword>
<keyword evidence="2" id="KW-0808">Transferase</keyword>
<evidence type="ECO:0000256" key="2">
    <source>
        <dbReference type="ARBA" id="ARBA00022679"/>
    </source>
</evidence>
<dbReference type="GO" id="GO:0008171">
    <property type="term" value="F:O-methyltransferase activity"/>
    <property type="evidence" value="ECO:0000318"/>
    <property type="project" value="GO_Central"/>
</dbReference>
<dbReference type="GO" id="GO:0032259">
    <property type="term" value="P:methylation"/>
    <property type="evidence" value="ECO:0000318"/>
    <property type="project" value="GO_Central"/>
</dbReference>
<keyword evidence="3" id="KW-0949">S-adenosyl-L-methionine</keyword>
<dbReference type="STRING" id="4155.A0A022QRZ3"/>
<evidence type="ECO:0000256" key="3">
    <source>
        <dbReference type="ARBA" id="ARBA00022691"/>
    </source>
</evidence>
<dbReference type="SUPFAM" id="SSF53335">
    <property type="entry name" value="S-adenosyl-L-methionine-dependent methyltransferases"/>
    <property type="match status" value="1"/>
</dbReference>
<protein>
    <recommendedName>
        <fullName evidence="4">O-methyltransferase C-terminal domain-containing protein</fullName>
    </recommendedName>
</protein>
<dbReference type="eggNOG" id="KOG3178">
    <property type="taxonomic scope" value="Eukaryota"/>
</dbReference>
<dbReference type="FunFam" id="3.40.50.150:FF:000061">
    <property type="entry name" value="Caffeic acid O-methyltransferase"/>
    <property type="match status" value="1"/>
</dbReference>
<feature type="domain" description="O-methyltransferase C-terminal" evidence="4">
    <location>
        <begin position="21"/>
        <end position="224"/>
    </location>
</feature>
<dbReference type="CDD" id="cd02440">
    <property type="entry name" value="AdoMet_MTases"/>
    <property type="match status" value="1"/>
</dbReference>
<dbReference type="InterPro" id="IPR001077">
    <property type="entry name" value="COMT_C"/>
</dbReference>
<dbReference type="Pfam" id="PF00891">
    <property type="entry name" value="Methyltransf_2"/>
    <property type="match status" value="1"/>
</dbReference>
<sequence>DVVQILLTTKDLVKIFYLRDNLKDAVLDGGVPFAKAYGMNVFEYGDTDPRFNKVFDQAMSNYSTIVVKKILEIYDGFEGIESVVDVGGGTGAILNMIISKYPSIKGINFDLPHVIQHAPSYPGVEHIGGDMFVSVPKGDAIFMKWIVHDWSDEQCLKLLKNCHNSLQENGKVILAELIMPEEPDKSVATKTVLHSDVLMLTHNPGGRERTEKEFHTLAKAAGFREFRKVCSPHNIWIMELVK</sequence>
<dbReference type="PANTHER" id="PTHR11746">
    <property type="entry name" value="O-METHYLTRANSFERASE"/>
    <property type="match status" value="1"/>
</dbReference>
<dbReference type="Gene3D" id="3.40.50.150">
    <property type="entry name" value="Vaccinia Virus protein VP39"/>
    <property type="match status" value="1"/>
</dbReference>
<dbReference type="InterPro" id="IPR029063">
    <property type="entry name" value="SAM-dependent_MTases_sf"/>
</dbReference>
<accession>A0A022QRZ3</accession>
<proteinExistence type="predicted"/>
<reference evidence="5 6" key="1">
    <citation type="journal article" date="2013" name="Proc. Natl. Acad. Sci. U.S.A.">
        <title>Fine-scale variation in meiotic recombination in Mimulus inferred from population shotgun sequencing.</title>
        <authorList>
            <person name="Hellsten U."/>
            <person name="Wright K.M."/>
            <person name="Jenkins J."/>
            <person name="Shu S."/>
            <person name="Yuan Y."/>
            <person name="Wessler S.R."/>
            <person name="Schmutz J."/>
            <person name="Willis J.H."/>
            <person name="Rokhsar D.S."/>
        </authorList>
    </citation>
    <scope>NUCLEOTIDE SEQUENCE [LARGE SCALE GENOMIC DNA]</scope>
    <source>
        <strain evidence="6">cv. DUN x IM62</strain>
    </source>
</reference>
<keyword evidence="1" id="KW-0489">Methyltransferase</keyword>
<evidence type="ECO:0000313" key="5">
    <source>
        <dbReference type="EMBL" id="EYU31472.1"/>
    </source>
</evidence>
<evidence type="ECO:0000256" key="1">
    <source>
        <dbReference type="ARBA" id="ARBA00022603"/>
    </source>
</evidence>
<name>A0A022QRZ3_ERYGU</name>
<organism evidence="5 6">
    <name type="scientific">Erythranthe guttata</name>
    <name type="common">Yellow monkey flower</name>
    <name type="synonym">Mimulus guttatus</name>
    <dbReference type="NCBI Taxonomy" id="4155"/>
    <lineage>
        <taxon>Eukaryota</taxon>
        <taxon>Viridiplantae</taxon>
        <taxon>Streptophyta</taxon>
        <taxon>Embryophyta</taxon>
        <taxon>Tracheophyta</taxon>
        <taxon>Spermatophyta</taxon>
        <taxon>Magnoliopsida</taxon>
        <taxon>eudicotyledons</taxon>
        <taxon>Gunneridae</taxon>
        <taxon>Pentapetalae</taxon>
        <taxon>asterids</taxon>
        <taxon>lamiids</taxon>
        <taxon>Lamiales</taxon>
        <taxon>Phrymaceae</taxon>
        <taxon>Erythranthe</taxon>
    </lineage>
</organism>
<gene>
    <name evidence="5" type="ORF">MIMGU_mgv1a019059mg</name>
</gene>
<dbReference type="PROSITE" id="PS51683">
    <property type="entry name" value="SAM_OMT_II"/>
    <property type="match status" value="1"/>
</dbReference>